<dbReference type="Gene3D" id="3.30.70.330">
    <property type="match status" value="1"/>
</dbReference>
<dbReference type="PANTHER" id="PTHR13428">
    <property type="entry name" value="INNER NUCLEAR MEMBRANE PROTEIN MAN1 LEM DOMAIN CONTAINING PROTEIN"/>
    <property type="match status" value="1"/>
</dbReference>
<feature type="transmembrane region" description="Helical" evidence="8">
    <location>
        <begin position="281"/>
        <end position="304"/>
    </location>
</feature>
<dbReference type="GO" id="GO:0005637">
    <property type="term" value="C:nuclear inner membrane"/>
    <property type="evidence" value="ECO:0007669"/>
    <property type="project" value="UniProtKB-SubCell"/>
</dbReference>
<feature type="compositionally biased region" description="Basic and acidic residues" evidence="7">
    <location>
        <begin position="44"/>
        <end position="54"/>
    </location>
</feature>
<organism evidence="10 11">
    <name type="scientific">Tribolium castaneum</name>
    <name type="common">Red flour beetle</name>
    <dbReference type="NCBI Taxonomy" id="7070"/>
    <lineage>
        <taxon>Eukaryota</taxon>
        <taxon>Metazoa</taxon>
        <taxon>Ecdysozoa</taxon>
        <taxon>Arthropoda</taxon>
        <taxon>Hexapoda</taxon>
        <taxon>Insecta</taxon>
        <taxon>Pterygota</taxon>
        <taxon>Neoptera</taxon>
        <taxon>Endopterygota</taxon>
        <taxon>Coleoptera</taxon>
        <taxon>Polyphaga</taxon>
        <taxon>Cucujiformia</taxon>
        <taxon>Tenebrionidae</taxon>
        <taxon>Tenebrionidae incertae sedis</taxon>
        <taxon>Tribolium</taxon>
    </lineage>
</organism>
<proteinExistence type="predicted"/>
<keyword evidence="6" id="KW-0539">Nucleus</keyword>
<dbReference type="SMART" id="SM00540">
    <property type="entry name" value="LEM"/>
    <property type="match status" value="1"/>
</dbReference>
<evidence type="ECO:0000256" key="5">
    <source>
        <dbReference type="ARBA" id="ARBA00023136"/>
    </source>
</evidence>
<dbReference type="Pfam" id="PF03020">
    <property type="entry name" value="LEM"/>
    <property type="match status" value="1"/>
</dbReference>
<evidence type="ECO:0000313" key="10">
    <source>
        <dbReference type="EMBL" id="EFA05796.2"/>
    </source>
</evidence>
<gene>
    <name evidence="10" type="primary">AUGUSTUS-3.0.2_30575</name>
    <name evidence="10" type="ORF">TcasGA2_TC030575</name>
</gene>
<dbReference type="InterPro" id="IPR011015">
    <property type="entry name" value="LEM/LEM-like_dom_sf"/>
</dbReference>
<dbReference type="InterPro" id="IPR018996">
    <property type="entry name" value="Man1/Src1-like_C"/>
</dbReference>
<evidence type="ECO:0000256" key="3">
    <source>
        <dbReference type="ARBA" id="ARBA00022692"/>
    </source>
</evidence>
<dbReference type="GO" id="GO:0031490">
    <property type="term" value="F:chromatin DNA binding"/>
    <property type="evidence" value="ECO:0000318"/>
    <property type="project" value="GO_Central"/>
</dbReference>
<evidence type="ECO:0000256" key="4">
    <source>
        <dbReference type="ARBA" id="ARBA00022989"/>
    </source>
</evidence>
<feature type="domain" description="LEM" evidence="9">
    <location>
        <begin position="1"/>
        <end position="45"/>
    </location>
</feature>
<feature type="compositionally biased region" description="Acidic residues" evidence="7">
    <location>
        <begin position="127"/>
        <end position="137"/>
    </location>
</feature>
<dbReference type="InterPro" id="IPR003887">
    <property type="entry name" value="LEM_dom"/>
</dbReference>
<evidence type="ECO:0000256" key="2">
    <source>
        <dbReference type="ARBA" id="ARBA00022553"/>
    </source>
</evidence>
<dbReference type="InterPro" id="IPR052277">
    <property type="entry name" value="INM_ESCRT-Associated"/>
</dbReference>
<dbReference type="CDD" id="cd12934">
    <property type="entry name" value="LEM"/>
    <property type="match status" value="1"/>
</dbReference>
<dbReference type="InterPro" id="IPR041885">
    <property type="entry name" value="MAN1_winged_helix_dom"/>
</dbReference>
<name>D2A5N3_TRICA</name>
<keyword evidence="11" id="KW-1185">Reference proteome</keyword>
<keyword evidence="3 8" id="KW-0812">Transmembrane</keyword>
<dbReference type="InParanoid" id="D2A5N3"/>
<dbReference type="Proteomes" id="UP000007266">
    <property type="component" value="Linkage group 6"/>
</dbReference>
<evidence type="ECO:0000256" key="7">
    <source>
        <dbReference type="SAM" id="MobiDB-lite"/>
    </source>
</evidence>
<dbReference type="GO" id="GO:0006998">
    <property type="term" value="P:nuclear envelope organization"/>
    <property type="evidence" value="ECO:0000318"/>
    <property type="project" value="GO_Central"/>
</dbReference>
<evidence type="ECO:0000259" key="9">
    <source>
        <dbReference type="PROSITE" id="PS50954"/>
    </source>
</evidence>
<dbReference type="OMA" id="PELPMQC"/>
<feature type="transmembrane region" description="Helical" evidence="8">
    <location>
        <begin position="440"/>
        <end position="466"/>
    </location>
</feature>
<dbReference type="HOGENOM" id="CLU_019716_0_0_1"/>
<dbReference type="FunFam" id="1.10.720.40:FF:000001">
    <property type="entry name" value="LEM domain containing 2, isoform CRA_a"/>
    <property type="match status" value="1"/>
</dbReference>
<dbReference type="Pfam" id="PF09402">
    <property type="entry name" value="MSC"/>
    <property type="match status" value="1"/>
</dbReference>
<dbReference type="InterPro" id="IPR035979">
    <property type="entry name" value="RBD_domain_sf"/>
</dbReference>
<protein>
    <recommendedName>
        <fullName evidence="9">LEM domain-containing protein</fullName>
    </recommendedName>
</protein>
<keyword evidence="2" id="KW-0597">Phosphoprotein</keyword>
<dbReference type="SUPFAM" id="SSF54928">
    <property type="entry name" value="RNA-binding domain, RBD"/>
    <property type="match status" value="1"/>
</dbReference>
<reference evidence="10 11" key="1">
    <citation type="journal article" date="2008" name="Nature">
        <title>The genome of the model beetle and pest Tribolium castaneum.</title>
        <authorList>
            <consortium name="Tribolium Genome Sequencing Consortium"/>
            <person name="Richards S."/>
            <person name="Gibbs R.A."/>
            <person name="Weinstock G.M."/>
            <person name="Brown S.J."/>
            <person name="Denell R."/>
            <person name="Beeman R.W."/>
            <person name="Gibbs R."/>
            <person name="Beeman R.W."/>
            <person name="Brown S.J."/>
            <person name="Bucher G."/>
            <person name="Friedrich M."/>
            <person name="Grimmelikhuijzen C.J."/>
            <person name="Klingler M."/>
            <person name="Lorenzen M."/>
            <person name="Richards S."/>
            <person name="Roth S."/>
            <person name="Schroder R."/>
            <person name="Tautz D."/>
            <person name="Zdobnov E.M."/>
            <person name="Muzny D."/>
            <person name="Gibbs R.A."/>
            <person name="Weinstock G.M."/>
            <person name="Attaway T."/>
            <person name="Bell S."/>
            <person name="Buhay C.J."/>
            <person name="Chandrabose M.N."/>
            <person name="Chavez D."/>
            <person name="Clerk-Blankenburg K.P."/>
            <person name="Cree A."/>
            <person name="Dao M."/>
            <person name="Davis C."/>
            <person name="Chacko J."/>
            <person name="Dinh H."/>
            <person name="Dugan-Rocha S."/>
            <person name="Fowler G."/>
            <person name="Garner T.T."/>
            <person name="Garnes J."/>
            <person name="Gnirke A."/>
            <person name="Hawes A."/>
            <person name="Hernandez J."/>
            <person name="Hines S."/>
            <person name="Holder M."/>
            <person name="Hume J."/>
            <person name="Jhangiani S.N."/>
            <person name="Joshi V."/>
            <person name="Khan Z.M."/>
            <person name="Jackson L."/>
            <person name="Kovar C."/>
            <person name="Kowis A."/>
            <person name="Lee S."/>
            <person name="Lewis L.R."/>
            <person name="Margolis J."/>
            <person name="Morgan M."/>
            <person name="Nazareth L.V."/>
            <person name="Nguyen N."/>
            <person name="Okwuonu G."/>
            <person name="Parker D."/>
            <person name="Richards S."/>
            <person name="Ruiz S.J."/>
            <person name="Santibanez J."/>
            <person name="Savard J."/>
            <person name="Scherer S.E."/>
            <person name="Schneider B."/>
            <person name="Sodergren E."/>
            <person name="Tautz D."/>
            <person name="Vattahil S."/>
            <person name="Villasana D."/>
            <person name="White C.S."/>
            <person name="Wright R."/>
            <person name="Park Y."/>
            <person name="Beeman R.W."/>
            <person name="Lord J."/>
            <person name="Oppert B."/>
            <person name="Lorenzen M."/>
            <person name="Brown S."/>
            <person name="Wang L."/>
            <person name="Savard J."/>
            <person name="Tautz D."/>
            <person name="Richards S."/>
            <person name="Weinstock G."/>
            <person name="Gibbs R.A."/>
            <person name="Liu Y."/>
            <person name="Worley K."/>
            <person name="Weinstock G."/>
            <person name="Elsik C.G."/>
            <person name="Reese J.T."/>
            <person name="Elhaik E."/>
            <person name="Landan G."/>
            <person name="Graur D."/>
            <person name="Arensburger P."/>
            <person name="Atkinson P."/>
            <person name="Beeman R.W."/>
            <person name="Beidler J."/>
            <person name="Brown S.J."/>
            <person name="Demuth J.P."/>
            <person name="Drury D.W."/>
            <person name="Du Y.Z."/>
            <person name="Fujiwara H."/>
            <person name="Lorenzen M."/>
            <person name="Maselli V."/>
            <person name="Osanai M."/>
            <person name="Park Y."/>
            <person name="Robertson H.M."/>
            <person name="Tu Z."/>
            <person name="Wang J.J."/>
            <person name="Wang S."/>
            <person name="Richards S."/>
            <person name="Song H."/>
            <person name="Zhang L."/>
            <person name="Sodergren E."/>
            <person name="Werner D."/>
            <person name="Stanke M."/>
            <person name="Morgenstern B."/>
            <person name="Solovyev V."/>
            <person name="Kosarev P."/>
            <person name="Brown G."/>
            <person name="Chen H.C."/>
            <person name="Ermolaeva O."/>
            <person name="Hlavina W."/>
            <person name="Kapustin Y."/>
            <person name="Kiryutin B."/>
            <person name="Kitts P."/>
            <person name="Maglott D."/>
            <person name="Pruitt K."/>
            <person name="Sapojnikov V."/>
            <person name="Souvorov A."/>
            <person name="Mackey A.J."/>
            <person name="Waterhouse R.M."/>
            <person name="Wyder S."/>
            <person name="Zdobnov E.M."/>
            <person name="Zdobnov E.M."/>
            <person name="Wyder S."/>
            <person name="Kriventseva E.V."/>
            <person name="Kadowaki T."/>
            <person name="Bork P."/>
            <person name="Aranda M."/>
            <person name="Bao R."/>
            <person name="Beermann A."/>
            <person name="Berns N."/>
            <person name="Bolognesi R."/>
            <person name="Bonneton F."/>
            <person name="Bopp D."/>
            <person name="Brown S.J."/>
            <person name="Bucher G."/>
            <person name="Butts T."/>
            <person name="Chaumot A."/>
            <person name="Denell R.E."/>
            <person name="Ferrier D.E."/>
            <person name="Friedrich M."/>
            <person name="Gordon C.M."/>
            <person name="Jindra M."/>
            <person name="Klingler M."/>
            <person name="Lan Q."/>
            <person name="Lattorff H.M."/>
            <person name="Laudet V."/>
            <person name="von Levetsow C."/>
            <person name="Liu Z."/>
            <person name="Lutz R."/>
            <person name="Lynch J.A."/>
            <person name="da Fonseca R.N."/>
            <person name="Posnien N."/>
            <person name="Reuter R."/>
            <person name="Roth S."/>
            <person name="Savard J."/>
            <person name="Schinko J.B."/>
            <person name="Schmitt C."/>
            <person name="Schoppmeier M."/>
            <person name="Schroder R."/>
            <person name="Shippy T.D."/>
            <person name="Simonnet F."/>
            <person name="Marques-Souza H."/>
            <person name="Tautz D."/>
            <person name="Tomoyasu Y."/>
            <person name="Trauner J."/>
            <person name="Van der Zee M."/>
            <person name="Vervoort M."/>
            <person name="Wittkopp N."/>
            <person name="Wimmer E.A."/>
            <person name="Yang X."/>
            <person name="Jones A.K."/>
            <person name="Sattelle D.B."/>
            <person name="Ebert P.R."/>
            <person name="Nelson D."/>
            <person name="Scott J.G."/>
            <person name="Beeman R.W."/>
            <person name="Muthukrishnan S."/>
            <person name="Kramer K.J."/>
            <person name="Arakane Y."/>
            <person name="Beeman R.W."/>
            <person name="Zhu Q."/>
            <person name="Hogenkamp D."/>
            <person name="Dixit R."/>
            <person name="Oppert B."/>
            <person name="Jiang H."/>
            <person name="Zou Z."/>
            <person name="Marshall J."/>
            <person name="Elpidina E."/>
            <person name="Vinokurov K."/>
            <person name="Oppert C."/>
            <person name="Zou Z."/>
            <person name="Evans J."/>
            <person name="Lu Z."/>
            <person name="Zhao P."/>
            <person name="Sumathipala N."/>
            <person name="Altincicek B."/>
            <person name="Vilcinskas A."/>
            <person name="Williams M."/>
            <person name="Hultmark D."/>
            <person name="Hetru C."/>
            <person name="Jiang H."/>
            <person name="Grimmelikhuijzen C.J."/>
            <person name="Hauser F."/>
            <person name="Cazzamali G."/>
            <person name="Williamson M."/>
            <person name="Park Y."/>
            <person name="Li B."/>
            <person name="Tanaka Y."/>
            <person name="Predel R."/>
            <person name="Neupert S."/>
            <person name="Schachtner J."/>
            <person name="Verleyen P."/>
            <person name="Raible F."/>
            <person name="Bork P."/>
            <person name="Friedrich M."/>
            <person name="Walden K.K."/>
            <person name="Robertson H.M."/>
            <person name="Angeli S."/>
            <person name="Foret S."/>
            <person name="Bucher G."/>
            <person name="Schuetz S."/>
            <person name="Maleszka R."/>
            <person name="Wimmer E.A."/>
            <person name="Beeman R.W."/>
            <person name="Lorenzen M."/>
            <person name="Tomoyasu Y."/>
            <person name="Miller S.C."/>
            <person name="Grossmann D."/>
            <person name="Bucher G."/>
        </authorList>
    </citation>
    <scope>NUCLEOTIDE SEQUENCE [LARGE SCALE GENOMIC DNA]</scope>
    <source>
        <strain evidence="10 11">Georgia GA2</strain>
    </source>
</reference>
<evidence type="ECO:0000256" key="8">
    <source>
        <dbReference type="SAM" id="Phobius"/>
    </source>
</evidence>
<reference evidence="10 11" key="2">
    <citation type="journal article" date="2010" name="Nucleic Acids Res.">
        <title>BeetleBase in 2010: revisions to provide comprehensive genomic information for Tribolium castaneum.</title>
        <authorList>
            <person name="Kim H.S."/>
            <person name="Murphy T."/>
            <person name="Xia J."/>
            <person name="Caragea D."/>
            <person name="Park Y."/>
            <person name="Beeman R.W."/>
            <person name="Lorenzen M.D."/>
            <person name="Butcher S."/>
            <person name="Manak J.R."/>
            <person name="Brown S.J."/>
        </authorList>
    </citation>
    <scope>GENOME REANNOTATION</scope>
    <source>
        <strain evidence="10 11">Georgia GA2</strain>
    </source>
</reference>
<dbReference type="EMBL" id="KQ971345">
    <property type="protein sequence ID" value="EFA05796.2"/>
    <property type="molecule type" value="Genomic_DNA"/>
</dbReference>
<comment type="subcellular location">
    <subcellularLocation>
        <location evidence="1">Nucleus inner membrane</location>
        <topology evidence="1">Multi-pass membrane protein</topology>
    </subcellularLocation>
</comment>
<keyword evidence="4 8" id="KW-1133">Transmembrane helix</keyword>
<dbReference type="SUPFAM" id="SSF63451">
    <property type="entry name" value="LEM domain"/>
    <property type="match status" value="1"/>
</dbReference>
<dbReference type="PANTHER" id="PTHR13428:SF12">
    <property type="entry name" value="INNER NUCLEAR MEMBRANE PROTEIN MAN1"/>
    <property type="match status" value="1"/>
</dbReference>
<dbReference type="STRING" id="7070.D2A5N3"/>
<keyword evidence="5 8" id="KW-0472">Membrane</keyword>
<evidence type="ECO:0000313" key="11">
    <source>
        <dbReference type="Proteomes" id="UP000007266"/>
    </source>
</evidence>
<dbReference type="InterPro" id="IPR012677">
    <property type="entry name" value="Nucleotide-bd_a/b_plait_sf"/>
</dbReference>
<evidence type="ECO:0000256" key="6">
    <source>
        <dbReference type="ARBA" id="ARBA00023242"/>
    </source>
</evidence>
<dbReference type="Gene3D" id="1.10.720.40">
    <property type="match status" value="1"/>
</dbReference>
<dbReference type="FunCoup" id="D2A5N3">
    <property type="interactions" value="1228"/>
</dbReference>
<feature type="region of interest" description="Disordered" evidence="7">
    <location>
        <begin position="44"/>
        <end position="177"/>
    </location>
</feature>
<dbReference type="Gene3D" id="1.10.10.1180">
    <property type="entry name" value="MAN1, winged-helix domain"/>
    <property type="match status" value="1"/>
</dbReference>
<feature type="compositionally biased region" description="Low complexity" evidence="7">
    <location>
        <begin position="164"/>
        <end position="174"/>
    </location>
</feature>
<feature type="compositionally biased region" description="Basic and acidic residues" evidence="7">
    <location>
        <begin position="138"/>
        <end position="154"/>
    </location>
</feature>
<dbReference type="GO" id="GO:0030514">
    <property type="term" value="P:negative regulation of BMP signaling pathway"/>
    <property type="evidence" value="ECO:0000318"/>
    <property type="project" value="GO_Central"/>
</dbReference>
<dbReference type="PROSITE" id="PS50954">
    <property type="entry name" value="LEM"/>
    <property type="match status" value="1"/>
</dbReference>
<sequence>MVDVDNLTDAELRSKLIEFGFPVMPITGTTRKTMAKKLKMLLENKNKIGKDNRRSLGRYSSEDESDSDAKSSKKDKFRRQTMAAPLPPPSRRKTTVESSPVEPPVRKEVKTTTTTTRTMKILQSAQDEFDTGSESDEVAEKYRSFRKESPESVKKASPSRLPPSFASASNAAEAASDRISQIRSRLSTYNYGLDRSYSPSEELLKDKENTPFLSNFTKRLSQLSESPKSPIYDYKNDIIKENDVNGGATSRAYLSSYRAPRGRPSSYDHKPLNESILKNNFVPFMVLVVAFLFFIIVAVVYLGIRSDTALEVSATIPHCLKSNSNSKRFVNCILEGEGKSALNLFEVLKPELNRRALINKCEDYKVKPYMTEQDIVTFMIENFAIKEEGRILTDFVLQLNEDGVAFDENSIASDMNEVKEGRKSKVTALLSRNPYIPWKCYCYTTLWSFLSMLTSFLGAALLVYSLNYAFKCYKQIRQKQHEEEISIVESIIDILQTNATENGDNCMIINHVRDMILPINERKNKQKLWMRAVRYIHENESRIRTEEKVVQGEVEQVWRWLGGANNLNTSKNKSWQGQAFETQVGSVNSLPYSPTPCLKIRGMVEDGDRNTHVIKKAVLSKCAQQCRILHCVVDTNSNCVYLKCAEPSDAAVAYRNLHGWWYAGNLVTVKYVRLERYMQRFPDSPVSGPPFLQ</sequence>
<dbReference type="AlphaFoldDB" id="D2A5N3"/>
<accession>D2A5N3</accession>
<evidence type="ECO:0000256" key="1">
    <source>
        <dbReference type="ARBA" id="ARBA00004473"/>
    </source>
</evidence>